<dbReference type="AlphaFoldDB" id="A0A2P2PBI4"/>
<organism evidence="1">
    <name type="scientific">Rhizophora mucronata</name>
    <name type="common">Asiatic mangrove</name>
    <dbReference type="NCBI Taxonomy" id="61149"/>
    <lineage>
        <taxon>Eukaryota</taxon>
        <taxon>Viridiplantae</taxon>
        <taxon>Streptophyta</taxon>
        <taxon>Embryophyta</taxon>
        <taxon>Tracheophyta</taxon>
        <taxon>Spermatophyta</taxon>
        <taxon>Magnoliopsida</taxon>
        <taxon>eudicotyledons</taxon>
        <taxon>Gunneridae</taxon>
        <taxon>Pentapetalae</taxon>
        <taxon>rosids</taxon>
        <taxon>fabids</taxon>
        <taxon>Malpighiales</taxon>
        <taxon>Rhizophoraceae</taxon>
        <taxon>Rhizophora</taxon>
    </lineage>
</organism>
<accession>A0A2P2PBI4</accession>
<evidence type="ECO:0000313" key="1">
    <source>
        <dbReference type="EMBL" id="MBX52112.1"/>
    </source>
</evidence>
<reference evidence="1" key="1">
    <citation type="submission" date="2018-02" db="EMBL/GenBank/DDBJ databases">
        <title>Rhizophora mucronata_Transcriptome.</title>
        <authorList>
            <person name="Meera S.P."/>
            <person name="Sreeshan A."/>
            <person name="Augustine A."/>
        </authorList>
    </citation>
    <scope>NUCLEOTIDE SEQUENCE</scope>
    <source>
        <tissue evidence="1">Leaf</tissue>
    </source>
</reference>
<dbReference type="EMBL" id="GGEC01071628">
    <property type="protein sequence ID" value="MBX52112.1"/>
    <property type="molecule type" value="Transcribed_RNA"/>
</dbReference>
<protein>
    <submittedName>
        <fullName evidence="1">Uncharacterized protein</fullName>
    </submittedName>
</protein>
<name>A0A2P2PBI4_RHIMU</name>
<sequence>MSFAYHIVFFPLFPFHFLYLDSTPDDLFVFI</sequence>
<proteinExistence type="predicted"/>